<proteinExistence type="predicted"/>
<evidence type="ECO:0000256" key="1">
    <source>
        <dbReference type="SAM" id="Phobius"/>
    </source>
</evidence>
<keyword evidence="1" id="KW-1133">Transmembrane helix</keyword>
<organism evidence="2 3">
    <name type="scientific">Canavalia gladiata</name>
    <name type="common">Sword bean</name>
    <name type="synonym">Dolichos gladiatus</name>
    <dbReference type="NCBI Taxonomy" id="3824"/>
    <lineage>
        <taxon>Eukaryota</taxon>
        <taxon>Viridiplantae</taxon>
        <taxon>Streptophyta</taxon>
        <taxon>Embryophyta</taxon>
        <taxon>Tracheophyta</taxon>
        <taxon>Spermatophyta</taxon>
        <taxon>Magnoliopsida</taxon>
        <taxon>eudicotyledons</taxon>
        <taxon>Gunneridae</taxon>
        <taxon>Pentapetalae</taxon>
        <taxon>rosids</taxon>
        <taxon>fabids</taxon>
        <taxon>Fabales</taxon>
        <taxon>Fabaceae</taxon>
        <taxon>Papilionoideae</taxon>
        <taxon>50 kb inversion clade</taxon>
        <taxon>NPAAA clade</taxon>
        <taxon>indigoferoid/millettioid clade</taxon>
        <taxon>Phaseoleae</taxon>
        <taxon>Canavalia</taxon>
    </lineage>
</organism>
<name>A0AAN9L7C4_CANGL</name>
<reference evidence="2 3" key="1">
    <citation type="submission" date="2024-01" db="EMBL/GenBank/DDBJ databases">
        <title>The genomes of 5 underutilized Papilionoideae crops provide insights into root nodulation and disease resistanc.</title>
        <authorList>
            <person name="Jiang F."/>
        </authorList>
    </citation>
    <scope>NUCLEOTIDE SEQUENCE [LARGE SCALE GENOMIC DNA]</scope>
    <source>
        <strain evidence="2">LVBAO_FW01</strain>
        <tissue evidence="2">Leaves</tissue>
    </source>
</reference>
<feature type="transmembrane region" description="Helical" evidence="1">
    <location>
        <begin position="40"/>
        <end position="64"/>
    </location>
</feature>
<keyword evidence="3" id="KW-1185">Reference proteome</keyword>
<evidence type="ECO:0000313" key="2">
    <source>
        <dbReference type="EMBL" id="KAK7330406.1"/>
    </source>
</evidence>
<keyword evidence="1" id="KW-0472">Membrane</keyword>
<protein>
    <submittedName>
        <fullName evidence="2">Uncharacterized protein</fullName>
    </submittedName>
</protein>
<accession>A0AAN9L7C4</accession>
<dbReference type="EMBL" id="JAYMYQ010000005">
    <property type="protein sequence ID" value="KAK7330406.1"/>
    <property type="molecule type" value="Genomic_DNA"/>
</dbReference>
<evidence type="ECO:0000313" key="3">
    <source>
        <dbReference type="Proteomes" id="UP001367508"/>
    </source>
</evidence>
<keyword evidence="1" id="KW-0812">Transmembrane</keyword>
<sequence length="76" mass="8644">MEFVFVLFWIVKSGCCTSLQSLIPTFGVTVRLSTPTLNHTLFFLLCILIFIYLYLCATSLVGALHARQLLISERFL</sequence>
<gene>
    <name evidence="2" type="ORF">VNO77_24600</name>
</gene>
<dbReference type="Proteomes" id="UP001367508">
    <property type="component" value="Unassembled WGS sequence"/>
</dbReference>
<comment type="caution">
    <text evidence="2">The sequence shown here is derived from an EMBL/GenBank/DDBJ whole genome shotgun (WGS) entry which is preliminary data.</text>
</comment>
<dbReference type="AlphaFoldDB" id="A0AAN9L7C4"/>